<evidence type="ECO:0000313" key="3">
    <source>
        <dbReference type="Proteomes" id="UP000824334"/>
    </source>
</evidence>
<dbReference type="PANTHER" id="PTHR35580:SF1">
    <property type="entry name" value="PHYTASE-LIKE DOMAIN-CONTAINING PROTEIN"/>
    <property type="match status" value="1"/>
</dbReference>
<feature type="compositionally biased region" description="Low complexity" evidence="1">
    <location>
        <begin position="31"/>
        <end position="41"/>
    </location>
</feature>
<proteinExistence type="predicted"/>
<dbReference type="InterPro" id="IPR052918">
    <property type="entry name" value="Motility_Chemotaxis_Reg"/>
</dbReference>
<dbReference type="GeneID" id="94375447"/>
<dbReference type="PANTHER" id="PTHR35580">
    <property type="entry name" value="CELL SURFACE GLYCOPROTEIN (S-LAYER PROTEIN)-LIKE PROTEIN"/>
    <property type="match status" value="1"/>
</dbReference>
<dbReference type="Proteomes" id="UP000824334">
    <property type="component" value="Chromosome"/>
</dbReference>
<sequence>MINNSYLLGLYGATNPYSSGGPALPKPKTQPTAPWASSAATTKPSDMVRAALAGRRLINESAVSLDMAGASADYRKLFALYQGLNSLSALADRAGAKGLTNLEADQLSRRFSEGLAELSTYLSTAAFSDVRLVQGISQTTVKTGAAIEKDPTTYVTQPIHDGALSDPVKAFEGDVRFAIGVKSGSSTKTIAIDLSEMGDTPRTMENVVDYINTQLSDAGVQTRMARELIPAQPKVIKAGDKSITLPAGPDQWALKVRGGTGETVSFQAVDTSDAVYVTQGVGANKTAQLLKFQVDGGAAPAAQPGVNGSFWVDGRVGQTNLPAGVDAIRASAVGPDGALWVVADLTSGGTNQPIKGARDVALMKFDSAGNLLQTSLLGAASTANGYSIAVADDGRVAVAGSVIGALEPGKSGDSPKTADSFVTVFDSTGKEMWTQRRGAKAADEATQVSFGPDGVVYVAGRSQSAMPGTTAIGGWDSYLQTFKEQKTSVIGPVTGVSLSTLQFGSTGDDSVQAMTTSGSNIYTAGVESGRIVVRQFTLDAAGVPTLAATRDLGRANGQISGIAVENGKVVLAGQTDNPALDIGTVTNAHAGGTDVFVATLSLDLQASGDDRLTYFGSDGNDTAADVVVKDGKIWITGAHRDAGAGKTDPTRAYLARLDLETGAVEYNQTWRGDNDQATPSTISIVSGGASVLDRLGLPQGEVMQSESKLLTVATSARAGDQFTITPAGGGRAVTVTIDDKDTLDTLAKKITNASNRQLKVTVITDSKVNPPVQRLQIVAADNKEGAVISAGAAGKDALAALGLTPGFVGKTGDKSAKTYGLNLSNTLNLNDPASIKAAIDSLASAMTIVRSAYRSLGPQTSTNNTMTGKGSSTAYQQAQQASYQAALNRLLA</sequence>
<dbReference type="RefSeq" id="WP_219354531.1">
    <property type="nucleotide sequence ID" value="NZ_CP080034.1"/>
</dbReference>
<gene>
    <name evidence="2" type="ORF">KWG56_09225</name>
</gene>
<evidence type="ECO:0000313" key="2">
    <source>
        <dbReference type="EMBL" id="QYC08831.1"/>
    </source>
</evidence>
<organism evidence="2 3">
    <name type="scientific">Brevundimonas nasdae</name>
    <dbReference type="NCBI Taxonomy" id="172043"/>
    <lineage>
        <taxon>Bacteria</taxon>
        <taxon>Pseudomonadati</taxon>
        <taxon>Pseudomonadota</taxon>
        <taxon>Alphaproteobacteria</taxon>
        <taxon>Caulobacterales</taxon>
        <taxon>Caulobacteraceae</taxon>
        <taxon>Brevundimonas</taxon>
    </lineage>
</organism>
<evidence type="ECO:0000256" key="1">
    <source>
        <dbReference type="SAM" id="MobiDB-lite"/>
    </source>
</evidence>
<feature type="region of interest" description="Disordered" evidence="1">
    <location>
        <begin position="21"/>
        <end position="41"/>
    </location>
</feature>
<dbReference type="EMBL" id="CP080034">
    <property type="protein sequence ID" value="QYC08831.1"/>
    <property type="molecule type" value="Genomic_DNA"/>
</dbReference>
<keyword evidence="3" id="KW-1185">Reference proteome</keyword>
<accession>A0ABX8TCD0</accession>
<name>A0ABX8TCD0_9CAUL</name>
<reference evidence="2 3" key="1">
    <citation type="submission" date="2021-07" db="EMBL/GenBank/DDBJ databases">
        <title>Isolation and characterization of bacteria from a gold mining with a capacity of golden bioaccumulation.</title>
        <authorList>
            <person name="Yang X.J."/>
        </authorList>
    </citation>
    <scope>NUCLEOTIDE SEQUENCE [LARGE SCALE GENOMIC DNA]</scope>
    <source>
        <strain evidence="2 3">Au29</strain>
    </source>
</reference>
<protein>
    <submittedName>
        <fullName evidence="2">Transcriptional regulator</fullName>
    </submittedName>
</protein>